<organism evidence="2 3">
    <name type="scientific">Paenibacillus solisilvae</name>
    <dbReference type="NCBI Taxonomy" id="2486751"/>
    <lineage>
        <taxon>Bacteria</taxon>
        <taxon>Bacillati</taxon>
        <taxon>Bacillota</taxon>
        <taxon>Bacilli</taxon>
        <taxon>Bacillales</taxon>
        <taxon>Paenibacillaceae</taxon>
        <taxon>Paenibacillus</taxon>
    </lineage>
</organism>
<name>A0ABW0W0Y3_9BACL</name>
<dbReference type="Proteomes" id="UP001596047">
    <property type="component" value="Unassembled WGS sequence"/>
</dbReference>
<feature type="region of interest" description="Disordered" evidence="1">
    <location>
        <begin position="1"/>
        <end position="25"/>
    </location>
</feature>
<keyword evidence="3" id="KW-1185">Reference proteome</keyword>
<reference evidence="3" key="1">
    <citation type="journal article" date="2019" name="Int. J. Syst. Evol. Microbiol.">
        <title>The Global Catalogue of Microorganisms (GCM) 10K type strain sequencing project: providing services to taxonomists for standard genome sequencing and annotation.</title>
        <authorList>
            <consortium name="The Broad Institute Genomics Platform"/>
            <consortium name="The Broad Institute Genome Sequencing Center for Infectious Disease"/>
            <person name="Wu L."/>
            <person name="Ma J."/>
        </authorList>
    </citation>
    <scope>NUCLEOTIDE SEQUENCE [LARGE SCALE GENOMIC DNA]</scope>
    <source>
        <strain evidence="3">CGMCC 1.3240</strain>
    </source>
</reference>
<proteinExistence type="predicted"/>
<accession>A0ABW0W0Y3</accession>
<dbReference type="EMBL" id="JBHSOW010000080">
    <property type="protein sequence ID" value="MFC5651810.1"/>
    <property type="molecule type" value="Genomic_DNA"/>
</dbReference>
<evidence type="ECO:0000313" key="2">
    <source>
        <dbReference type="EMBL" id="MFC5651810.1"/>
    </source>
</evidence>
<protein>
    <submittedName>
        <fullName evidence="2">Uncharacterized protein</fullName>
    </submittedName>
</protein>
<gene>
    <name evidence="2" type="ORF">ACFPYJ_22355</name>
</gene>
<comment type="caution">
    <text evidence="2">The sequence shown here is derived from an EMBL/GenBank/DDBJ whole genome shotgun (WGS) entry which is preliminary data.</text>
</comment>
<evidence type="ECO:0000313" key="3">
    <source>
        <dbReference type="Proteomes" id="UP001596047"/>
    </source>
</evidence>
<evidence type="ECO:0000256" key="1">
    <source>
        <dbReference type="SAM" id="MobiDB-lite"/>
    </source>
</evidence>
<sequence>MSDRKGSSMMSGLYHKSSKKTHGRANTGINLPCHWTCKKMLKNHLIRIVYDAADQLSMSIYRQCRTKKKMEVQVG</sequence>
<dbReference type="RefSeq" id="WP_379190433.1">
    <property type="nucleotide sequence ID" value="NZ_JBHSOW010000080.1"/>
</dbReference>